<keyword evidence="8 12" id="KW-0798">TonB box</keyword>
<keyword evidence="2 11" id="KW-0813">Transport</keyword>
<evidence type="ECO:0000256" key="5">
    <source>
        <dbReference type="ARBA" id="ARBA00022692"/>
    </source>
</evidence>
<reference evidence="15 16" key="1">
    <citation type="submission" date="2021-03" db="EMBL/GenBank/DDBJ databases">
        <title>Gelidibacter sp. nov., isolated from costal sediment.</title>
        <authorList>
            <person name="Lun K.-Y."/>
        </authorList>
    </citation>
    <scope>NUCLEOTIDE SEQUENCE [LARGE SCALE GENOMIC DNA]</scope>
    <source>
        <strain evidence="15 16">DF109</strain>
    </source>
</reference>
<accession>A0ABS3SPZ1</accession>
<dbReference type="PANTHER" id="PTHR32552">
    <property type="entry name" value="FERRICHROME IRON RECEPTOR-RELATED"/>
    <property type="match status" value="1"/>
</dbReference>
<keyword evidence="3 11" id="KW-1134">Transmembrane beta strand</keyword>
<comment type="caution">
    <text evidence="15">The sequence shown here is derived from an EMBL/GenBank/DDBJ whole genome shotgun (WGS) entry which is preliminary data.</text>
</comment>
<evidence type="ECO:0000256" key="2">
    <source>
        <dbReference type="ARBA" id="ARBA00022448"/>
    </source>
</evidence>
<dbReference type="Pfam" id="PF00593">
    <property type="entry name" value="TonB_dep_Rec_b-barrel"/>
    <property type="match status" value="1"/>
</dbReference>
<comment type="similarity">
    <text evidence="11 12">Belongs to the TonB-dependent receptor family.</text>
</comment>
<keyword evidence="4" id="KW-0410">Iron transport</keyword>
<feature type="domain" description="TonB-dependent receptor plug" evidence="14">
    <location>
        <begin position="119"/>
        <end position="221"/>
    </location>
</feature>
<keyword evidence="5 11" id="KW-0812">Transmembrane</keyword>
<evidence type="ECO:0000256" key="11">
    <source>
        <dbReference type="PROSITE-ProRule" id="PRU01360"/>
    </source>
</evidence>
<proteinExistence type="inferred from homology"/>
<evidence type="ECO:0000259" key="14">
    <source>
        <dbReference type="Pfam" id="PF07715"/>
    </source>
</evidence>
<evidence type="ECO:0000256" key="6">
    <source>
        <dbReference type="ARBA" id="ARBA00023004"/>
    </source>
</evidence>
<evidence type="ECO:0000256" key="4">
    <source>
        <dbReference type="ARBA" id="ARBA00022496"/>
    </source>
</evidence>
<dbReference type="InterPro" id="IPR012910">
    <property type="entry name" value="Plug_dom"/>
</dbReference>
<evidence type="ECO:0000256" key="8">
    <source>
        <dbReference type="ARBA" id="ARBA00023077"/>
    </source>
</evidence>
<comment type="subcellular location">
    <subcellularLocation>
        <location evidence="1 11">Cell outer membrane</location>
        <topology evidence="1 11">Multi-pass membrane protein</topology>
    </subcellularLocation>
</comment>
<organism evidence="15 16">
    <name type="scientific">Gelidibacter pelagius</name>
    <dbReference type="NCBI Taxonomy" id="2819985"/>
    <lineage>
        <taxon>Bacteria</taxon>
        <taxon>Pseudomonadati</taxon>
        <taxon>Bacteroidota</taxon>
        <taxon>Flavobacteriia</taxon>
        <taxon>Flavobacteriales</taxon>
        <taxon>Flavobacteriaceae</taxon>
        <taxon>Gelidibacter</taxon>
    </lineage>
</organism>
<dbReference type="RefSeq" id="WP_208232909.1">
    <property type="nucleotide sequence ID" value="NZ_JAGEVG010000005.1"/>
</dbReference>
<evidence type="ECO:0000313" key="15">
    <source>
        <dbReference type="EMBL" id="MBO3097764.1"/>
    </source>
</evidence>
<dbReference type="PROSITE" id="PS52016">
    <property type="entry name" value="TONB_DEPENDENT_REC_3"/>
    <property type="match status" value="1"/>
</dbReference>
<feature type="domain" description="TonB-dependent receptor-like beta-barrel" evidence="13">
    <location>
        <begin position="286"/>
        <end position="720"/>
    </location>
</feature>
<evidence type="ECO:0000256" key="3">
    <source>
        <dbReference type="ARBA" id="ARBA00022452"/>
    </source>
</evidence>
<protein>
    <submittedName>
        <fullName evidence="15">TonB-dependent receptor</fullName>
    </submittedName>
</protein>
<keyword evidence="6" id="KW-0408">Iron</keyword>
<evidence type="ECO:0000256" key="10">
    <source>
        <dbReference type="ARBA" id="ARBA00023237"/>
    </source>
</evidence>
<dbReference type="SUPFAM" id="SSF56935">
    <property type="entry name" value="Porins"/>
    <property type="match status" value="1"/>
</dbReference>
<gene>
    <name evidence="15" type="ORF">J4051_05765</name>
</gene>
<dbReference type="InterPro" id="IPR036942">
    <property type="entry name" value="Beta-barrel_TonB_sf"/>
</dbReference>
<dbReference type="PANTHER" id="PTHR32552:SF81">
    <property type="entry name" value="TONB-DEPENDENT OUTER MEMBRANE RECEPTOR"/>
    <property type="match status" value="1"/>
</dbReference>
<keyword evidence="9 11" id="KW-0472">Membrane</keyword>
<evidence type="ECO:0000313" key="16">
    <source>
        <dbReference type="Proteomes" id="UP000681315"/>
    </source>
</evidence>
<sequence length="762" mass="86234">MRFLFLQTVMTFMIVFFNMLQAQDLKGFVKTEQGIPVSNVSVVNQNRVVSKTDVNGLFVLPKGLSLPLNIKLEHPNYQFIKYVFSKTDQIFYLKANIEIEELGEVLISAPLEIKSNSIIPSSTVTSVALDQQSQVAVVDALNKVAGVYIQSGAINTNRITIRGVGSRTLYGTNKIKAYFNGIPITNGVGETALDIYDPEDLQSIEIIKGPKSTLYGTNLGGTILLNSKYPKSNGYSIDNRTTVGSFGLFKNSTSLSFSDENFSLHFNYDHLEMEGYRDNGQYNRNSYFLNSSYKLNDKMQLSLLVNHTNYMAQIPSSIGKTDYLENPSKAAFTWGQAKGYEADKKSLLGINLTYKFSEKFENSTSVFHTYNDHYEPRPFNILDEFTNGFGLRSVFTNNFDFLGRKAVWNFGTEVFKDEFHWKTIENRYASNNGNGSLEGVLLSDNREDRSQLNLFSSVTLPVLEKVTLQVGVNYNKTKYDFLDEFNLEEANKSASRNFDAIVAPNFNMTYQFTPYQQLFANVGYGFNYPSLEETLTPDGVINPEISPEKGCNYEIGSDAYFFNRRWHVMASYYIMDIQDLLVAQRVGDDQYIGRNAGRTLHKGLEISTEYKLVLTDAINISPYFNAAINWHRFKEFINEEIDYSGNELTGVPNISLASGVALNYNKMAFYINHLYVGEMPMNDGNSLYSDAYSLLNLKLDYSAQLFKALKFKVIFGINNLADTKYASSILINATGFGNSEPRYYYPGNPRNYYGGVSLNYRF</sequence>
<dbReference type="Proteomes" id="UP000681315">
    <property type="component" value="Unassembled WGS sequence"/>
</dbReference>
<evidence type="ECO:0000256" key="12">
    <source>
        <dbReference type="RuleBase" id="RU003357"/>
    </source>
</evidence>
<dbReference type="Pfam" id="PF07715">
    <property type="entry name" value="Plug"/>
    <property type="match status" value="1"/>
</dbReference>
<keyword evidence="15" id="KW-0675">Receptor</keyword>
<evidence type="ECO:0000256" key="7">
    <source>
        <dbReference type="ARBA" id="ARBA00023065"/>
    </source>
</evidence>
<keyword evidence="7" id="KW-0406">Ion transport</keyword>
<name>A0ABS3SPZ1_9FLAO</name>
<evidence type="ECO:0000259" key="13">
    <source>
        <dbReference type="Pfam" id="PF00593"/>
    </source>
</evidence>
<keyword evidence="10 11" id="KW-0998">Cell outer membrane</keyword>
<dbReference type="InterPro" id="IPR000531">
    <property type="entry name" value="Beta-barrel_TonB"/>
</dbReference>
<dbReference type="Gene3D" id="2.40.170.20">
    <property type="entry name" value="TonB-dependent receptor, beta-barrel domain"/>
    <property type="match status" value="1"/>
</dbReference>
<dbReference type="EMBL" id="JAGEVG010000005">
    <property type="protein sequence ID" value="MBO3097764.1"/>
    <property type="molecule type" value="Genomic_DNA"/>
</dbReference>
<keyword evidence="16" id="KW-1185">Reference proteome</keyword>
<evidence type="ECO:0000256" key="9">
    <source>
        <dbReference type="ARBA" id="ARBA00023136"/>
    </source>
</evidence>
<dbReference type="InterPro" id="IPR037066">
    <property type="entry name" value="Plug_dom_sf"/>
</dbReference>
<dbReference type="InterPro" id="IPR039426">
    <property type="entry name" value="TonB-dep_rcpt-like"/>
</dbReference>
<evidence type="ECO:0000256" key="1">
    <source>
        <dbReference type="ARBA" id="ARBA00004571"/>
    </source>
</evidence>
<dbReference type="Gene3D" id="2.170.130.10">
    <property type="entry name" value="TonB-dependent receptor, plug domain"/>
    <property type="match status" value="1"/>
</dbReference>